<dbReference type="InterPro" id="IPR058240">
    <property type="entry name" value="rSAM_sf"/>
</dbReference>
<dbReference type="PANTHER" id="PTHR11918">
    <property type="entry name" value="RADICAL SAM PROTEINS"/>
    <property type="match status" value="1"/>
</dbReference>
<evidence type="ECO:0000256" key="1">
    <source>
        <dbReference type="ARBA" id="ARBA00001966"/>
    </source>
</evidence>
<dbReference type="Gene3D" id="3.40.50.12160">
    <property type="entry name" value="Methylthiotransferase, N-terminal domain"/>
    <property type="match status" value="1"/>
</dbReference>
<dbReference type="EC" id="2.8.4.-" evidence="10"/>
<dbReference type="CDD" id="cd01335">
    <property type="entry name" value="Radical_SAM"/>
    <property type="match status" value="1"/>
</dbReference>
<dbReference type="Proteomes" id="UP001529256">
    <property type="component" value="Unassembled WGS sequence"/>
</dbReference>
<dbReference type="RefSeq" id="WP_289512036.1">
    <property type="nucleotide sequence ID" value="NZ_JAUDEA010000028.1"/>
</dbReference>
<proteinExistence type="predicted"/>
<evidence type="ECO:0000256" key="5">
    <source>
        <dbReference type="ARBA" id="ARBA00022723"/>
    </source>
</evidence>
<dbReference type="GO" id="GO:0016740">
    <property type="term" value="F:transferase activity"/>
    <property type="evidence" value="ECO:0007669"/>
    <property type="project" value="UniProtKB-KW"/>
</dbReference>
<comment type="cofactor">
    <cofactor evidence="1">
        <name>[4Fe-4S] cluster</name>
        <dbReference type="ChEBI" id="CHEBI:49883"/>
    </cofactor>
</comment>
<keyword evidence="6" id="KW-0408">Iron</keyword>
<evidence type="ECO:0000256" key="7">
    <source>
        <dbReference type="ARBA" id="ARBA00023014"/>
    </source>
</evidence>
<keyword evidence="7" id="KW-0411">Iron-sulfur</keyword>
<dbReference type="InterPro" id="IPR005839">
    <property type="entry name" value="Methylthiotransferase"/>
</dbReference>
<dbReference type="InterPro" id="IPR006638">
    <property type="entry name" value="Elp3/MiaA/NifB-like_rSAM"/>
</dbReference>
<dbReference type="PANTHER" id="PTHR11918:SF45">
    <property type="entry name" value="THREONYLCARBAMOYLADENOSINE TRNA METHYLTHIOTRANSFERASE"/>
    <property type="match status" value="1"/>
</dbReference>
<evidence type="ECO:0000313" key="10">
    <source>
        <dbReference type="EMBL" id="MDM8271962.1"/>
    </source>
</evidence>
<feature type="domain" description="Radical SAM core" evidence="9">
    <location>
        <begin position="137"/>
        <end position="365"/>
    </location>
</feature>
<dbReference type="PROSITE" id="PS51449">
    <property type="entry name" value="MTTASE_N"/>
    <property type="match status" value="1"/>
</dbReference>
<dbReference type="NCBIfam" id="TIGR00089">
    <property type="entry name" value="MiaB/RimO family radical SAM methylthiotransferase"/>
    <property type="match status" value="1"/>
</dbReference>
<dbReference type="PROSITE" id="PS01278">
    <property type="entry name" value="MTTASE_RADICAL"/>
    <property type="match status" value="1"/>
</dbReference>
<dbReference type="InterPro" id="IPR007197">
    <property type="entry name" value="rSAM"/>
</dbReference>
<dbReference type="SFLD" id="SFLDS00029">
    <property type="entry name" value="Radical_SAM"/>
    <property type="match status" value="1"/>
</dbReference>
<dbReference type="PROSITE" id="PS51918">
    <property type="entry name" value="RADICAL_SAM"/>
    <property type="match status" value="1"/>
</dbReference>
<name>A0ABT7V5T3_9ACTN</name>
<organism evidence="10 11">
    <name type="scientific">Thermophilibacter provencensis</name>
    <dbReference type="NCBI Taxonomy" id="1852386"/>
    <lineage>
        <taxon>Bacteria</taxon>
        <taxon>Bacillati</taxon>
        <taxon>Actinomycetota</taxon>
        <taxon>Coriobacteriia</taxon>
        <taxon>Coriobacteriales</taxon>
        <taxon>Atopobiaceae</taxon>
        <taxon>Thermophilibacter</taxon>
    </lineage>
</organism>
<accession>A0ABT7V5T3</accession>
<keyword evidence="11" id="KW-1185">Reference proteome</keyword>
<evidence type="ECO:0000256" key="3">
    <source>
        <dbReference type="ARBA" id="ARBA00022679"/>
    </source>
</evidence>
<dbReference type="SMART" id="SM00729">
    <property type="entry name" value="Elp3"/>
    <property type="match status" value="1"/>
</dbReference>
<protein>
    <submittedName>
        <fullName evidence="10">MiaB/RimO family radical SAM methylthiotransferase</fullName>
        <ecNumber evidence="10">2.8.4.-</ecNumber>
    </submittedName>
</protein>
<evidence type="ECO:0000259" key="8">
    <source>
        <dbReference type="PROSITE" id="PS51449"/>
    </source>
</evidence>
<dbReference type="Pfam" id="PF04055">
    <property type="entry name" value="Radical_SAM"/>
    <property type="match status" value="1"/>
</dbReference>
<keyword evidence="4" id="KW-0949">S-adenosyl-L-methionine</keyword>
<keyword evidence="3 10" id="KW-0808">Transferase</keyword>
<dbReference type="EMBL" id="JAUDEA010000028">
    <property type="protein sequence ID" value="MDM8271962.1"/>
    <property type="molecule type" value="Genomic_DNA"/>
</dbReference>
<evidence type="ECO:0000313" key="11">
    <source>
        <dbReference type="Proteomes" id="UP001529256"/>
    </source>
</evidence>
<dbReference type="InterPro" id="IPR023404">
    <property type="entry name" value="rSAM_horseshoe"/>
</dbReference>
<dbReference type="InterPro" id="IPR038135">
    <property type="entry name" value="Methylthiotransferase_N_sf"/>
</dbReference>
<gene>
    <name evidence="10" type="ORF">QUW25_09820</name>
</gene>
<dbReference type="SFLD" id="SFLDG01082">
    <property type="entry name" value="B12-binding_domain_containing"/>
    <property type="match status" value="1"/>
</dbReference>
<reference evidence="10" key="2">
    <citation type="submission" date="2023-06" db="EMBL/GenBank/DDBJ databases">
        <authorList>
            <person name="Zeman M."/>
            <person name="Kubasova T."/>
            <person name="Jahodarova E."/>
            <person name="Nykrynova M."/>
            <person name="Rychlik I."/>
        </authorList>
    </citation>
    <scope>NUCLEOTIDE SEQUENCE</scope>
    <source>
        <strain evidence="10">153_Feed</strain>
    </source>
</reference>
<feature type="domain" description="MTTase N-terminal" evidence="8">
    <location>
        <begin position="11"/>
        <end position="120"/>
    </location>
</feature>
<dbReference type="InterPro" id="IPR020612">
    <property type="entry name" value="Methylthiotransferase_CS"/>
</dbReference>
<evidence type="ECO:0000256" key="2">
    <source>
        <dbReference type="ARBA" id="ARBA00022485"/>
    </source>
</evidence>
<evidence type="ECO:0000256" key="6">
    <source>
        <dbReference type="ARBA" id="ARBA00023004"/>
    </source>
</evidence>
<dbReference type="Pfam" id="PF00919">
    <property type="entry name" value="UPF0004"/>
    <property type="match status" value="1"/>
</dbReference>
<keyword evidence="2" id="KW-0004">4Fe-4S</keyword>
<dbReference type="SUPFAM" id="SSF102114">
    <property type="entry name" value="Radical SAM enzymes"/>
    <property type="match status" value="1"/>
</dbReference>
<evidence type="ECO:0000256" key="4">
    <source>
        <dbReference type="ARBA" id="ARBA00022691"/>
    </source>
</evidence>
<evidence type="ECO:0000259" key="9">
    <source>
        <dbReference type="PROSITE" id="PS51918"/>
    </source>
</evidence>
<dbReference type="Gene3D" id="3.80.30.20">
    <property type="entry name" value="tm_1862 like domain"/>
    <property type="match status" value="1"/>
</dbReference>
<dbReference type="InterPro" id="IPR013848">
    <property type="entry name" value="Methylthiotransferase_N"/>
</dbReference>
<reference evidence="10" key="1">
    <citation type="submission" date="2023-06" db="EMBL/GenBank/DDBJ databases">
        <title>Identification and characterization of horizontal gene transfer across gut microbiota members of farm animals based on homology search.</title>
        <authorList>
            <person name="Schwarzerova J."/>
            <person name="Nykrynova M."/>
            <person name="Jureckova K."/>
            <person name="Cejkova D."/>
            <person name="Rychlik I."/>
        </authorList>
    </citation>
    <scope>NUCLEOTIDE SEQUENCE</scope>
    <source>
        <strain evidence="10">153_Feed</strain>
    </source>
</reference>
<comment type="caution">
    <text evidence="10">The sequence shown here is derived from an EMBL/GenBank/DDBJ whole genome shotgun (WGS) entry which is preliminary data.</text>
</comment>
<keyword evidence="5" id="KW-0479">Metal-binding</keyword>
<sequence>MTADAAGGARRGVALVNLGCRVNRVELDLMASELERSGVEVVPERDAGVIVVNTCAVTGEAEAKTRKAVRRAATLPQAPVVVATGCVANLFSNELEKIAPNVIVEREKRQVAARVLSELGLSGACGEPEVAVSARTPTGRTRPGIKIQDGCDNRCTYCIVWKARGAARSLPADEVVSAVRAARLRGAREVVLTGINLGSYRYRELDLPRLLNLLLERTDVERIRLSSIEPPDVTPELCSVMAGAGERVAPFLHICLQSGCDETLRRMARVYRTDLFRRVVETAREHLPHISLGTDLIVGFPGETDEQFRESLDFCKEMRFAKMHVFRYSRRPGTPAASMPDQVEPHVSAERSRRARALADEMRLAEARALVGEKDLVVVQYPGRGVTGGLFDALVDPSIPVDSLVPVVLTGVDDNATFATRQLP</sequence>